<comment type="caution">
    <text evidence="2">The sequence shown here is derived from an EMBL/GenBank/DDBJ whole genome shotgun (WGS) entry which is preliminary data.</text>
</comment>
<name>D3BAD8_HETP5</name>
<accession>D3BAD8</accession>
<dbReference type="RefSeq" id="XP_020433642.1">
    <property type="nucleotide sequence ID" value="XM_020576393.1"/>
</dbReference>
<dbReference type="Proteomes" id="UP000001396">
    <property type="component" value="Unassembled WGS sequence"/>
</dbReference>
<feature type="region of interest" description="Disordered" evidence="1">
    <location>
        <begin position="126"/>
        <end position="146"/>
    </location>
</feature>
<gene>
    <name evidence="2" type="ORF">PPL_05514</name>
</gene>
<feature type="compositionally biased region" description="Polar residues" evidence="1">
    <location>
        <begin position="73"/>
        <end position="85"/>
    </location>
</feature>
<evidence type="ECO:0000256" key="1">
    <source>
        <dbReference type="SAM" id="MobiDB-lite"/>
    </source>
</evidence>
<reference evidence="2 3" key="1">
    <citation type="journal article" date="2011" name="Genome Res.">
        <title>Phylogeny-wide analysis of social amoeba genomes highlights ancient origins for complex intercellular communication.</title>
        <authorList>
            <person name="Heidel A.J."/>
            <person name="Lawal H.M."/>
            <person name="Felder M."/>
            <person name="Schilde C."/>
            <person name="Helps N.R."/>
            <person name="Tunggal B."/>
            <person name="Rivero F."/>
            <person name="John U."/>
            <person name="Schleicher M."/>
            <person name="Eichinger L."/>
            <person name="Platzer M."/>
            <person name="Noegel A.A."/>
            <person name="Schaap P."/>
            <person name="Gloeckner G."/>
        </authorList>
    </citation>
    <scope>NUCLEOTIDE SEQUENCE [LARGE SCALE GENOMIC DNA]</scope>
    <source>
        <strain evidence="3">ATCC 26659 / Pp 5 / PN500</strain>
    </source>
</reference>
<feature type="region of interest" description="Disordered" evidence="1">
    <location>
        <begin position="1"/>
        <end position="101"/>
    </location>
</feature>
<feature type="compositionally biased region" description="Basic and acidic residues" evidence="1">
    <location>
        <begin position="13"/>
        <end position="33"/>
    </location>
</feature>
<sequence>MKNIFRRSVQIFHKKDKDKSGNSDSDGSSRDSSRGGSNNDLNVNGIHSGSNSSKKDKKSKRHSKNYDAKHSDVSASSESPQSSLRGSPAIYSQKQQQQQPIPQVIVSKPSARRRFASVCTATDQQDGRVSLCSGGRQEEADRHGDTRASALSRALFATRSL</sequence>
<dbReference type="AlphaFoldDB" id="D3BAD8"/>
<dbReference type="GeneID" id="31360998"/>
<protein>
    <submittedName>
        <fullName evidence="2">Uncharacterized protein</fullName>
    </submittedName>
</protein>
<feature type="compositionally biased region" description="Low complexity" evidence="1">
    <location>
        <begin position="92"/>
        <end position="101"/>
    </location>
</feature>
<feature type="compositionally biased region" description="Basic and acidic residues" evidence="1">
    <location>
        <begin position="136"/>
        <end position="146"/>
    </location>
</feature>
<evidence type="ECO:0000313" key="3">
    <source>
        <dbReference type="Proteomes" id="UP000001396"/>
    </source>
</evidence>
<dbReference type="InParanoid" id="D3BAD8"/>
<organism evidence="2 3">
    <name type="scientific">Heterostelium pallidum (strain ATCC 26659 / Pp 5 / PN500)</name>
    <name type="common">Cellular slime mold</name>
    <name type="synonym">Polysphondylium pallidum</name>
    <dbReference type="NCBI Taxonomy" id="670386"/>
    <lineage>
        <taxon>Eukaryota</taxon>
        <taxon>Amoebozoa</taxon>
        <taxon>Evosea</taxon>
        <taxon>Eumycetozoa</taxon>
        <taxon>Dictyostelia</taxon>
        <taxon>Acytosteliales</taxon>
        <taxon>Acytosteliaceae</taxon>
        <taxon>Heterostelium</taxon>
    </lineage>
</organism>
<dbReference type="EMBL" id="ADBJ01000025">
    <property type="protein sequence ID" value="EFA81525.1"/>
    <property type="molecule type" value="Genomic_DNA"/>
</dbReference>
<proteinExistence type="predicted"/>
<keyword evidence="3" id="KW-1185">Reference proteome</keyword>
<evidence type="ECO:0000313" key="2">
    <source>
        <dbReference type="EMBL" id="EFA81525.1"/>
    </source>
</evidence>